<organism evidence="1 2">
    <name type="scientific">Monilinia vaccinii-corymbosi</name>
    <dbReference type="NCBI Taxonomy" id="61207"/>
    <lineage>
        <taxon>Eukaryota</taxon>
        <taxon>Fungi</taxon>
        <taxon>Dikarya</taxon>
        <taxon>Ascomycota</taxon>
        <taxon>Pezizomycotina</taxon>
        <taxon>Leotiomycetes</taxon>
        <taxon>Helotiales</taxon>
        <taxon>Sclerotiniaceae</taxon>
        <taxon>Monilinia</taxon>
    </lineage>
</organism>
<reference evidence="1" key="1">
    <citation type="submission" date="2020-10" db="EMBL/GenBank/DDBJ databases">
        <title>Genome Sequence of Monilinia vaccinii-corymbosi Sheds Light on Mummy Berry Disease Infection of Blueberry and Mating Type.</title>
        <authorList>
            <person name="Yow A.G."/>
            <person name="Zhang Y."/>
            <person name="Bansal K."/>
            <person name="Eacker S.M."/>
            <person name="Sullivan S."/>
            <person name="Liachko I."/>
            <person name="Cubeta M.A."/>
            <person name="Rollins J.A."/>
            <person name="Ashrafi H."/>
        </authorList>
    </citation>
    <scope>NUCLEOTIDE SEQUENCE</scope>
    <source>
        <strain evidence="1">RL-1</strain>
    </source>
</reference>
<evidence type="ECO:0000313" key="2">
    <source>
        <dbReference type="Proteomes" id="UP000672032"/>
    </source>
</evidence>
<name>A0A8A3PM04_9HELO</name>
<accession>A0A8A3PM04</accession>
<dbReference type="AlphaFoldDB" id="A0A8A3PM04"/>
<dbReference type="OrthoDB" id="3508395at2759"/>
<gene>
    <name evidence="1" type="ORF">DSL72_006264</name>
</gene>
<proteinExistence type="predicted"/>
<dbReference type="Proteomes" id="UP000672032">
    <property type="component" value="Chromosome 7"/>
</dbReference>
<protein>
    <submittedName>
        <fullName evidence="1">Uncharacterized protein</fullName>
    </submittedName>
</protein>
<dbReference type="EMBL" id="CP063411">
    <property type="protein sequence ID" value="QSZ36388.1"/>
    <property type="molecule type" value="Genomic_DNA"/>
</dbReference>
<evidence type="ECO:0000313" key="1">
    <source>
        <dbReference type="EMBL" id="QSZ36388.1"/>
    </source>
</evidence>
<keyword evidence="2" id="KW-1185">Reference proteome</keyword>
<sequence length="134" mass="15797">MSQNITTEEFEMDFDRYIENIHSDLAYWKLVDDAGAPLPDQIFRYSNRIFRTSYRIMVLKGKRGRLASDEVSPTERQAELLSEYDNLLDLLEPLLEWLQVMKEDLQDLWVARIRGDEETAREIAEAMESEPGFF</sequence>